<sequence length="255" mass="26694">MTYDTWEAGDAYDAYVGRWSRRVAAVFLTRLARPAGGRWLDLGCGTGALSAAVPQPSLLAGVDRSLGFVRAARAAVPHAVFTVADARALPYPTATFDTVISGLALNFVPGPAAGPVGECARVTAPGGVVAAYVWDYAGGMDMMRRFWQAAIAVDPAAAALDEGPRFPLCDPDALRAAWSAAGLRDVAVAPIEIETTFADFADYWTPFLGGQGAAPGYLMSLPEAHRAAIRDRVRAALPDGPFTLPARAWSVAGTA</sequence>
<dbReference type="Gene3D" id="3.40.50.150">
    <property type="entry name" value="Vaccinia Virus protein VP39"/>
    <property type="match status" value="1"/>
</dbReference>
<keyword evidence="3" id="KW-1185">Reference proteome</keyword>
<dbReference type="SUPFAM" id="SSF53335">
    <property type="entry name" value="S-adenosyl-L-methionine-dependent methyltransferases"/>
    <property type="match status" value="1"/>
</dbReference>
<dbReference type="InterPro" id="IPR029063">
    <property type="entry name" value="SAM-dependent_MTases_sf"/>
</dbReference>
<dbReference type="InterPro" id="IPR013216">
    <property type="entry name" value="Methyltransf_11"/>
</dbReference>
<protein>
    <submittedName>
        <fullName evidence="2">Methyltransferase</fullName>
    </submittedName>
</protein>
<reference evidence="2" key="2">
    <citation type="submission" date="2020-09" db="EMBL/GenBank/DDBJ databases">
        <authorList>
            <person name="Sun Q."/>
            <person name="Ohkuma M."/>
        </authorList>
    </citation>
    <scope>NUCLEOTIDE SEQUENCE</scope>
    <source>
        <strain evidence="2">JCM 19831</strain>
    </source>
</reference>
<proteinExistence type="predicted"/>
<dbReference type="Proteomes" id="UP000642070">
    <property type="component" value="Unassembled WGS sequence"/>
</dbReference>
<name>A0A917X600_9ACTN</name>
<keyword evidence="2" id="KW-0489">Methyltransferase</keyword>
<dbReference type="GO" id="GO:0008757">
    <property type="term" value="F:S-adenosylmethionine-dependent methyltransferase activity"/>
    <property type="evidence" value="ECO:0007669"/>
    <property type="project" value="InterPro"/>
</dbReference>
<dbReference type="AlphaFoldDB" id="A0A917X600"/>
<dbReference type="GO" id="GO:0032259">
    <property type="term" value="P:methylation"/>
    <property type="evidence" value="ECO:0007669"/>
    <property type="project" value="UniProtKB-KW"/>
</dbReference>
<dbReference type="InterPro" id="IPR050508">
    <property type="entry name" value="Methyltransf_Superfamily"/>
</dbReference>
<evidence type="ECO:0000313" key="3">
    <source>
        <dbReference type="Proteomes" id="UP000642070"/>
    </source>
</evidence>
<comment type="caution">
    <text evidence="2">The sequence shown here is derived from an EMBL/GenBank/DDBJ whole genome shotgun (WGS) entry which is preliminary data.</text>
</comment>
<dbReference type="RefSeq" id="WP_190255753.1">
    <property type="nucleotide sequence ID" value="NZ_BMPI01000060.1"/>
</dbReference>
<dbReference type="PANTHER" id="PTHR42912">
    <property type="entry name" value="METHYLTRANSFERASE"/>
    <property type="match status" value="1"/>
</dbReference>
<reference evidence="2" key="1">
    <citation type="journal article" date="2014" name="Int. J. Syst. Evol. Microbiol.">
        <title>Complete genome sequence of Corynebacterium casei LMG S-19264T (=DSM 44701T), isolated from a smear-ripened cheese.</title>
        <authorList>
            <consortium name="US DOE Joint Genome Institute (JGI-PGF)"/>
            <person name="Walter F."/>
            <person name="Albersmeier A."/>
            <person name="Kalinowski J."/>
            <person name="Ruckert C."/>
        </authorList>
    </citation>
    <scope>NUCLEOTIDE SEQUENCE</scope>
    <source>
        <strain evidence="2">JCM 19831</strain>
    </source>
</reference>
<evidence type="ECO:0000259" key="1">
    <source>
        <dbReference type="Pfam" id="PF08241"/>
    </source>
</evidence>
<dbReference type="CDD" id="cd02440">
    <property type="entry name" value="AdoMet_MTases"/>
    <property type="match status" value="1"/>
</dbReference>
<organism evidence="2 3">
    <name type="scientific">Dactylosporangium sucinum</name>
    <dbReference type="NCBI Taxonomy" id="1424081"/>
    <lineage>
        <taxon>Bacteria</taxon>
        <taxon>Bacillati</taxon>
        <taxon>Actinomycetota</taxon>
        <taxon>Actinomycetes</taxon>
        <taxon>Micromonosporales</taxon>
        <taxon>Micromonosporaceae</taxon>
        <taxon>Dactylosporangium</taxon>
    </lineage>
</organism>
<accession>A0A917X600</accession>
<keyword evidence="2" id="KW-0808">Transferase</keyword>
<dbReference type="EMBL" id="BMPI01000060">
    <property type="protein sequence ID" value="GGM70276.1"/>
    <property type="molecule type" value="Genomic_DNA"/>
</dbReference>
<feature type="domain" description="Methyltransferase type 11" evidence="1">
    <location>
        <begin position="40"/>
        <end position="130"/>
    </location>
</feature>
<evidence type="ECO:0000313" key="2">
    <source>
        <dbReference type="EMBL" id="GGM70276.1"/>
    </source>
</evidence>
<gene>
    <name evidence="2" type="ORF">GCM10007977_085120</name>
</gene>
<dbReference type="Pfam" id="PF08241">
    <property type="entry name" value="Methyltransf_11"/>
    <property type="match status" value="1"/>
</dbReference>